<gene>
    <name evidence="1" type="ORF">CIRG_04439</name>
</gene>
<organism evidence="1 2">
    <name type="scientific">Coccidioides immitis RMSCC 2394</name>
    <dbReference type="NCBI Taxonomy" id="404692"/>
    <lineage>
        <taxon>Eukaryota</taxon>
        <taxon>Fungi</taxon>
        <taxon>Dikarya</taxon>
        <taxon>Ascomycota</taxon>
        <taxon>Pezizomycotina</taxon>
        <taxon>Eurotiomycetes</taxon>
        <taxon>Eurotiomycetidae</taxon>
        <taxon>Onygenales</taxon>
        <taxon>Onygenaceae</taxon>
        <taxon>Coccidioides</taxon>
    </lineage>
</organism>
<proteinExistence type="predicted"/>
<sequence length="105" mass="12108">MWSWKGLREPRNQTIAGCKKRLSITGRRAFRVFYLCFLFTLVRPRGGAARRRAKTNPSIHPFYTPPRLLLHRLIYDSRGCHAAGVLQIDVWGSFLGSSYEKKVAE</sequence>
<accession>A0A0J6YCZ2</accession>
<dbReference type="Proteomes" id="UP000054565">
    <property type="component" value="Unassembled WGS sequence"/>
</dbReference>
<dbReference type="AlphaFoldDB" id="A0A0J6YCZ2"/>
<dbReference type="EMBL" id="DS028095">
    <property type="protein sequence ID" value="KMP04758.1"/>
    <property type="molecule type" value="Genomic_DNA"/>
</dbReference>
<name>A0A0J6YCZ2_COCIT</name>
<protein>
    <submittedName>
        <fullName evidence="1">Uncharacterized protein</fullName>
    </submittedName>
</protein>
<reference evidence="2" key="1">
    <citation type="journal article" date="2010" name="Genome Res.">
        <title>Population genomic sequencing of Coccidioides fungi reveals recent hybridization and transposon control.</title>
        <authorList>
            <person name="Neafsey D.E."/>
            <person name="Barker B.M."/>
            <person name="Sharpton T.J."/>
            <person name="Stajich J.E."/>
            <person name="Park D.J."/>
            <person name="Whiston E."/>
            <person name="Hung C.-Y."/>
            <person name="McMahan C."/>
            <person name="White J."/>
            <person name="Sykes S."/>
            <person name="Heiman D."/>
            <person name="Young S."/>
            <person name="Zeng Q."/>
            <person name="Abouelleil A."/>
            <person name="Aftuck L."/>
            <person name="Bessette D."/>
            <person name="Brown A."/>
            <person name="FitzGerald M."/>
            <person name="Lui A."/>
            <person name="Macdonald J.P."/>
            <person name="Priest M."/>
            <person name="Orbach M.J."/>
            <person name="Galgiani J.N."/>
            <person name="Kirkland T.N."/>
            <person name="Cole G.T."/>
            <person name="Birren B.W."/>
            <person name="Henn M.R."/>
            <person name="Taylor J.W."/>
            <person name="Rounsley S.D."/>
        </authorList>
    </citation>
    <scope>NUCLEOTIDE SEQUENCE [LARGE SCALE GENOMIC DNA]</scope>
    <source>
        <strain evidence="2">RMSCC 2394</strain>
    </source>
</reference>
<evidence type="ECO:0000313" key="2">
    <source>
        <dbReference type="Proteomes" id="UP000054565"/>
    </source>
</evidence>
<evidence type="ECO:0000313" key="1">
    <source>
        <dbReference type="EMBL" id="KMP04758.1"/>
    </source>
</evidence>